<sequence length="302" mass="31097">MAAGSLLTLLDDIATLLDDVALATKKTAGVLGDDLALNAQQVTGVSADRELPVVWAVAKGSLLNKAILVPAALLISAFAPWAILPLLMIGGAYLCFEGAEKIAHKWLHPETGQEHEERKQAAASATTDRVAFEKARIKGAIRTDFILSAEIIVLALGVVSSRPFLDQVGVLVIVAVLITVGVYGLVAGIVKLDDLGLHLKKSASSAMQSLGNGLLRLAPVLMKLLSILGTAAMFMVGGGILVHGLPFAHHWVDGVTESAASAVGGFSIVLPTLIDALAGIIAGAALVVVVTLAGKVFKSAKG</sequence>
<protein>
    <recommendedName>
        <fullName evidence="4">Inner membrane protein YedI</fullName>
    </recommendedName>
</protein>
<evidence type="ECO:0000313" key="2">
    <source>
        <dbReference type="EMBL" id="RMQ41672.1"/>
    </source>
</evidence>
<evidence type="ECO:0008006" key="4">
    <source>
        <dbReference type="Google" id="ProtNLM"/>
    </source>
</evidence>
<evidence type="ECO:0000313" key="3">
    <source>
        <dbReference type="Proteomes" id="UP000277236"/>
    </source>
</evidence>
<dbReference type="PANTHER" id="PTHR30503:SF3">
    <property type="entry name" value="INNER MEMBRANE PROTEIN YEDI"/>
    <property type="match status" value="1"/>
</dbReference>
<dbReference type="AlphaFoldDB" id="A0A3M4LJK1"/>
<organism evidence="2 3">
    <name type="scientific">Pseudomonas cichorii</name>
    <dbReference type="NCBI Taxonomy" id="36746"/>
    <lineage>
        <taxon>Bacteria</taxon>
        <taxon>Pseudomonadati</taxon>
        <taxon>Pseudomonadota</taxon>
        <taxon>Gammaproteobacteria</taxon>
        <taxon>Pseudomonadales</taxon>
        <taxon>Pseudomonadaceae</taxon>
        <taxon>Pseudomonas</taxon>
    </lineage>
</organism>
<accession>A0A3M4LJK1</accession>
<comment type="caution">
    <text evidence="2">The sequence shown here is derived from an EMBL/GenBank/DDBJ whole genome shotgun (WGS) entry which is preliminary data.</text>
</comment>
<keyword evidence="1" id="KW-1133">Transmembrane helix</keyword>
<proteinExistence type="predicted"/>
<reference evidence="2 3" key="1">
    <citation type="submission" date="2018-08" db="EMBL/GenBank/DDBJ databases">
        <title>Recombination of ecologically and evolutionarily significant loci maintains genetic cohesion in the Pseudomonas syringae species complex.</title>
        <authorList>
            <person name="Dillon M."/>
            <person name="Thakur S."/>
            <person name="Almeida R.N.D."/>
            <person name="Weir B.S."/>
            <person name="Guttman D.S."/>
        </authorList>
    </citation>
    <scope>NUCLEOTIDE SEQUENCE [LARGE SCALE GENOMIC DNA]</scope>
    <source>
        <strain evidence="2 3">ICMP 3353</strain>
    </source>
</reference>
<dbReference type="OrthoDB" id="9814178at2"/>
<dbReference type="GO" id="GO:0005886">
    <property type="term" value="C:plasma membrane"/>
    <property type="evidence" value="ECO:0007669"/>
    <property type="project" value="TreeGrafter"/>
</dbReference>
<feature type="transmembrane region" description="Helical" evidence="1">
    <location>
        <begin position="224"/>
        <end position="248"/>
    </location>
</feature>
<name>A0A3M4LJK1_PSECI</name>
<feature type="transmembrane region" description="Helical" evidence="1">
    <location>
        <begin position="268"/>
        <end position="293"/>
    </location>
</feature>
<feature type="transmembrane region" description="Helical" evidence="1">
    <location>
        <begin position="145"/>
        <end position="164"/>
    </location>
</feature>
<gene>
    <name evidence="2" type="ORF">ALQ04_00560</name>
</gene>
<dbReference type="PIRSF" id="PIRSF016660">
    <property type="entry name" value="YedI"/>
    <property type="match status" value="1"/>
</dbReference>
<dbReference type="Proteomes" id="UP000277236">
    <property type="component" value="Unassembled WGS sequence"/>
</dbReference>
<evidence type="ECO:0000256" key="1">
    <source>
        <dbReference type="SAM" id="Phobius"/>
    </source>
</evidence>
<dbReference type="RefSeq" id="WP_122317994.1">
    <property type="nucleotide sequence ID" value="NZ_RBRE01000085.1"/>
</dbReference>
<keyword evidence="1" id="KW-0812">Transmembrane</keyword>
<dbReference type="Pfam" id="PF05661">
    <property type="entry name" value="DUF808"/>
    <property type="match status" value="1"/>
</dbReference>
<dbReference type="PANTHER" id="PTHR30503">
    <property type="entry name" value="INNER MEMBRANE PROTEIN YEDI"/>
    <property type="match status" value="1"/>
</dbReference>
<dbReference type="InterPro" id="IPR008526">
    <property type="entry name" value="YedI"/>
</dbReference>
<feature type="transmembrane region" description="Helical" evidence="1">
    <location>
        <begin position="67"/>
        <end position="96"/>
    </location>
</feature>
<dbReference type="EMBL" id="RBRE01000085">
    <property type="protein sequence ID" value="RMQ41672.1"/>
    <property type="molecule type" value="Genomic_DNA"/>
</dbReference>
<keyword evidence="1" id="KW-0472">Membrane</keyword>
<feature type="transmembrane region" description="Helical" evidence="1">
    <location>
        <begin position="170"/>
        <end position="192"/>
    </location>
</feature>